<reference evidence="2 3" key="1">
    <citation type="journal article" date="2014" name="Genome Announc.">
        <title>Complete Genome Sequence of Hyphomicrobium nitrativorans Strain NL23, a Denitrifying Bacterium Isolated from Biofilm of a Methanol-Fed Denitrification System Treating Seawater at the Montreal Biodome.</title>
        <authorList>
            <person name="Martineau C."/>
            <person name="Villeneuve C."/>
            <person name="Mauffrey F."/>
            <person name="Villemur R."/>
        </authorList>
    </citation>
    <scope>NUCLEOTIDE SEQUENCE [LARGE SCALE GENOMIC DNA]</scope>
    <source>
        <strain evidence="2">NL23</strain>
    </source>
</reference>
<dbReference type="AlphaFoldDB" id="V5SIE7"/>
<proteinExistence type="predicted"/>
<accession>V5SIE7</accession>
<evidence type="ECO:0000313" key="2">
    <source>
        <dbReference type="EMBL" id="AHB50277.1"/>
    </source>
</evidence>
<keyword evidence="3" id="KW-1185">Reference proteome</keyword>
<protein>
    <submittedName>
        <fullName evidence="2">Uncharacterized protein</fullName>
    </submittedName>
</protein>
<dbReference type="HOGENOM" id="CLU_2142479_0_0_5"/>
<dbReference type="KEGG" id="hni:W911_12930"/>
<evidence type="ECO:0000256" key="1">
    <source>
        <dbReference type="SAM" id="MobiDB-lite"/>
    </source>
</evidence>
<feature type="compositionally biased region" description="Basic and acidic residues" evidence="1">
    <location>
        <begin position="58"/>
        <end position="80"/>
    </location>
</feature>
<organism evidence="2 3">
    <name type="scientific">Hyphomicrobium nitrativorans NL23</name>
    <dbReference type="NCBI Taxonomy" id="1029756"/>
    <lineage>
        <taxon>Bacteria</taxon>
        <taxon>Pseudomonadati</taxon>
        <taxon>Pseudomonadota</taxon>
        <taxon>Alphaproteobacteria</taxon>
        <taxon>Hyphomicrobiales</taxon>
        <taxon>Hyphomicrobiaceae</taxon>
        <taxon>Hyphomicrobium</taxon>
    </lineage>
</organism>
<dbReference type="Proteomes" id="UP000018542">
    <property type="component" value="Chromosome"/>
</dbReference>
<feature type="region of interest" description="Disordered" evidence="1">
    <location>
        <begin position="58"/>
        <end position="112"/>
    </location>
</feature>
<feature type="compositionally biased region" description="Basic residues" evidence="1">
    <location>
        <begin position="102"/>
        <end position="112"/>
    </location>
</feature>
<gene>
    <name evidence="2" type="ORF">W911_12930</name>
</gene>
<name>V5SIE7_9HYPH</name>
<sequence>MVVEPHADLRLVDQAFPGIEHRASLRRRPACLVLRLALLERDQRRAILASENAGRFDHPHVLRSSRRGDRKDGGKNKCATEHGPTSRKRRQSFCEGMARSVAVRKREHGARG</sequence>
<evidence type="ECO:0000313" key="3">
    <source>
        <dbReference type="Proteomes" id="UP000018542"/>
    </source>
</evidence>
<dbReference type="EMBL" id="CP006912">
    <property type="protein sequence ID" value="AHB50277.1"/>
    <property type="molecule type" value="Genomic_DNA"/>
</dbReference>